<name>A0A0H2RFL4_9AGAM</name>
<gene>
    <name evidence="2" type="ORF">SCHPADRAFT_999415</name>
</gene>
<evidence type="ECO:0000313" key="2">
    <source>
        <dbReference type="EMBL" id="KLO10650.1"/>
    </source>
</evidence>
<dbReference type="Proteomes" id="UP000053477">
    <property type="component" value="Unassembled WGS sequence"/>
</dbReference>
<evidence type="ECO:0000256" key="1">
    <source>
        <dbReference type="SAM" id="MobiDB-lite"/>
    </source>
</evidence>
<keyword evidence="3" id="KW-1185">Reference proteome</keyword>
<accession>A0A0H2RFL4</accession>
<feature type="region of interest" description="Disordered" evidence="1">
    <location>
        <begin position="131"/>
        <end position="155"/>
    </location>
</feature>
<dbReference type="EMBL" id="KQ086020">
    <property type="protein sequence ID" value="KLO10650.1"/>
    <property type="molecule type" value="Genomic_DNA"/>
</dbReference>
<proteinExistence type="predicted"/>
<dbReference type="InParanoid" id="A0A0H2RFL4"/>
<evidence type="ECO:0000313" key="3">
    <source>
        <dbReference type="Proteomes" id="UP000053477"/>
    </source>
</evidence>
<feature type="non-terminal residue" evidence="2">
    <location>
        <position position="174"/>
    </location>
</feature>
<protein>
    <submittedName>
        <fullName evidence="2">Uncharacterized protein</fullName>
    </submittedName>
</protein>
<organism evidence="2 3">
    <name type="scientific">Schizopora paradoxa</name>
    <dbReference type="NCBI Taxonomy" id="27342"/>
    <lineage>
        <taxon>Eukaryota</taxon>
        <taxon>Fungi</taxon>
        <taxon>Dikarya</taxon>
        <taxon>Basidiomycota</taxon>
        <taxon>Agaricomycotina</taxon>
        <taxon>Agaricomycetes</taxon>
        <taxon>Hymenochaetales</taxon>
        <taxon>Schizoporaceae</taxon>
        <taxon>Schizopora</taxon>
    </lineage>
</organism>
<reference evidence="2 3" key="1">
    <citation type="submission" date="2015-04" db="EMBL/GenBank/DDBJ databases">
        <title>Complete genome sequence of Schizopora paradoxa KUC8140, a cosmopolitan wood degrader in East Asia.</title>
        <authorList>
            <consortium name="DOE Joint Genome Institute"/>
            <person name="Min B."/>
            <person name="Park H."/>
            <person name="Jang Y."/>
            <person name="Kim J.-J."/>
            <person name="Kim K.H."/>
            <person name="Pangilinan J."/>
            <person name="Lipzen A."/>
            <person name="Riley R."/>
            <person name="Grigoriev I.V."/>
            <person name="Spatafora J.W."/>
            <person name="Choi I.-G."/>
        </authorList>
    </citation>
    <scope>NUCLEOTIDE SEQUENCE [LARGE SCALE GENOMIC DNA]</scope>
    <source>
        <strain evidence="2 3">KUC8140</strain>
    </source>
</reference>
<dbReference type="AlphaFoldDB" id="A0A0H2RFL4"/>
<sequence>MRDPRWIYGLPLDLESLYERAKQKVPDSVCEGQLSATAISFIEEYEEPLDTILYVEMGYDVFDDDLKPTLVLILHREHYKYSKLKLEDENFLREELGIKEKGKWFRYVGAFGIEYLDDYKKRALTFGSIPSRGAESSSKEDGETCSNCGGSGRQPVKTLIEEEPEQNHRVFVSS</sequence>